<evidence type="ECO:0000256" key="1">
    <source>
        <dbReference type="SAM" id="MobiDB-lite"/>
    </source>
</evidence>
<dbReference type="RefSeq" id="WP_201676807.1">
    <property type="nucleotide sequence ID" value="NZ_JAEQNE010000007.1"/>
</dbReference>
<feature type="signal peptide" evidence="2">
    <location>
        <begin position="1"/>
        <end position="20"/>
    </location>
</feature>
<evidence type="ECO:0000256" key="2">
    <source>
        <dbReference type="SAM" id="SignalP"/>
    </source>
</evidence>
<dbReference type="EMBL" id="JAEQNE010000007">
    <property type="protein sequence ID" value="MBL0394142.1"/>
    <property type="molecule type" value="Genomic_DNA"/>
</dbReference>
<accession>A0A937CWY1</accession>
<name>A0A937CWY1_9BURK</name>
<feature type="region of interest" description="Disordered" evidence="1">
    <location>
        <begin position="23"/>
        <end position="112"/>
    </location>
</feature>
<feature type="compositionally biased region" description="Low complexity" evidence="1">
    <location>
        <begin position="23"/>
        <end position="44"/>
    </location>
</feature>
<keyword evidence="4" id="KW-1185">Reference proteome</keyword>
<dbReference type="AlphaFoldDB" id="A0A937CWY1"/>
<comment type="caution">
    <text evidence="3">The sequence shown here is derived from an EMBL/GenBank/DDBJ whole genome shotgun (WGS) entry which is preliminary data.</text>
</comment>
<feature type="compositionally biased region" description="Basic and acidic residues" evidence="1">
    <location>
        <begin position="86"/>
        <end position="97"/>
    </location>
</feature>
<protein>
    <submittedName>
        <fullName evidence="3">Uncharacterized protein</fullName>
    </submittedName>
</protein>
<sequence>MKIHALLVAMALAATGTAFAQSYGTSGSYSDSSATAKTTEAAPAKVHKNKVSAKAKKDHAQHHASATHHKNHHEMHTKAAHHQHHEMHARAHAEHHNTHAMGAGPSGPVTDLNARGRQDRINAAYEDWRRLQARR</sequence>
<feature type="compositionally biased region" description="Basic residues" evidence="1">
    <location>
        <begin position="45"/>
        <end position="85"/>
    </location>
</feature>
<organism evidence="3 4">
    <name type="scientific">Ramlibacter monticola</name>
    <dbReference type="NCBI Taxonomy" id="1926872"/>
    <lineage>
        <taxon>Bacteria</taxon>
        <taxon>Pseudomonadati</taxon>
        <taxon>Pseudomonadota</taxon>
        <taxon>Betaproteobacteria</taxon>
        <taxon>Burkholderiales</taxon>
        <taxon>Comamonadaceae</taxon>
        <taxon>Ramlibacter</taxon>
    </lineage>
</organism>
<reference evidence="3 4" key="1">
    <citation type="journal article" date="2017" name="Int. J. Syst. Evol. Microbiol.">
        <title>Ramlibacter monticola sp. nov., isolated from forest soil.</title>
        <authorList>
            <person name="Chaudhary D.K."/>
            <person name="Kim J."/>
        </authorList>
    </citation>
    <scope>NUCLEOTIDE SEQUENCE [LARGE SCALE GENOMIC DNA]</scope>
    <source>
        <strain evidence="3 4">KACC 19175</strain>
    </source>
</reference>
<keyword evidence="2" id="KW-0732">Signal</keyword>
<evidence type="ECO:0000313" key="4">
    <source>
        <dbReference type="Proteomes" id="UP000599109"/>
    </source>
</evidence>
<gene>
    <name evidence="3" type="ORF">JJ685_23585</name>
</gene>
<feature type="chain" id="PRO_5036943750" evidence="2">
    <location>
        <begin position="21"/>
        <end position="135"/>
    </location>
</feature>
<evidence type="ECO:0000313" key="3">
    <source>
        <dbReference type="EMBL" id="MBL0394142.1"/>
    </source>
</evidence>
<proteinExistence type="predicted"/>
<dbReference type="Proteomes" id="UP000599109">
    <property type="component" value="Unassembled WGS sequence"/>
</dbReference>